<reference evidence="2 3" key="2">
    <citation type="journal article" date="2019" name="G3 (Bethesda)">
        <title>Hybrid Assembly of the Genome of the Entomopathogenic Nematode Steinernema carpocapsae Identifies the X-Chromosome.</title>
        <authorList>
            <person name="Serra L."/>
            <person name="Macchietto M."/>
            <person name="Macias-Munoz A."/>
            <person name="McGill C.J."/>
            <person name="Rodriguez I.M."/>
            <person name="Rodriguez B."/>
            <person name="Murad R."/>
            <person name="Mortazavi A."/>
        </authorList>
    </citation>
    <scope>NUCLEOTIDE SEQUENCE [LARGE SCALE GENOMIC DNA]</scope>
    <source>
        <strain evidence="2 3">ALL</strain>
    </source>
</reference>
<dbReference type="Proteomes" id="UP000298663">
    <property type="component" value="Unassembled WGS sequence"/>
</dbReference>
<feature type="region of interest" description="Disordered" evidence="1">
    <location>
        <begin position="1"/>
        <end position="24"/>
    </location>
</feature>
<comment type="caution">
    <text evidence="2">The sequence shown here is derived from an EMBL/GenBank/DDBJ whole genome shotgun (WGS) entry which is preliminary data.</text>
</comment>
<gene>
    <name evidence="2" type="ORF">L596_017208</name>
</gene>
<evidence type="ECO:0000313" key="3">
    <source>
        <dbReference type="Proteomes" id="UP000298663"/>
    </source>
</evidence>
<proteinExistence type="predicted"/>
<evidence type="ECO:0000313" key="2">
    <source>
        <dbReference type="EMBL" id="TKR75996.1"/>
    </source>
</evidence>
<name>A0A4U5N0Y3_STECR</name>
<accession>A0A4U5N0Y3</accession>
<organism evidence="2 3">
    <name type="scientific">Steinernema carpocapsae</name>
    <name type="common">Entomopathogenic nematode</name>
    <dbReference type="NCBI Taxonomy" id="34508"/>
    <lineage>
        <taxon>Eukaryota</taxon>
        <taxon>Metazoa</taxon>
        <taxon>Ecdysozoa</taxon>
        <taxon>Nematoda</taxon>
        <taxon>Chromadorea</taxon>
        <taxon>Rhabditida</taxon>
        <taxon>Tylenchina</taxon>
        <taxon>Panagrolaimomorpha</taxon>
        <taxon>Strongyloidoidea</taxon>
        <taxon>Steinernematidae</taxon>
        <taxon>Steinernema</taxon>
    </lineage>
</organism>
<reference evidence="2 3" key="1">
    <citation type="journal article" date="2015" name="Genome Biol.">
        <title>Comparative genomics of Steinernema reveals deeply conserved gene regulatory networks.</title>
        <authorList>
            <person name="Dillman A.R."/>
            <person name="Macchietto M."/>
            <person name="Porter C.F."/>
            <person name="Rogers A."/>
            <person name="Williams B."/>
            <person name="Antoshechkin I."/>
            <person name="Lee M.M."/>
            <person name="Goodwin Z."/>
            <person name="Lu X."/>
            <person name="Lewis E.E."/>
            <person name="Goodrich-Blair H."/>
            <person name="Stock S.P."/>
            <person name="Adams B.J."/>
            <person name="Sternberg P.W."/>
            <person name="Mortazavi A."/>
        </authorList>
    </citation>
    <scope>NUCLEOTIDE SEQUENCE [LARGE SCALE GENOMIC DNA]</scope>
    <source>
        <strain evidence="2 3">ALL</strain>
    </source>
</reference>
<dbReference type="EMBL" id="AZBU02000005">
    <property type="protein sequence ID" value="TKR75996.1"/>
    <property type="molecule type" value="Genomic_DNA"/>
</dbReference>
<keyword evidence="3" id="KW-1185">Reference proteome</keyword>
<sequence>MKTLDKATLIDSMSESRHSPPQKRVISKDTTNIRKEYKIHPRHELNVLYFRKVGFLSRNYFESVRKRKNKREHAGGTLHEGGTLRHFLVSRTETCKRNSITCSPCSSSAGTLPTTSRTRTFTTSRKWKTTYFVAIYTFFDYPRNRNHYNYHCTNFEKDRPTFEAIIKDNIPTRQEVPLSKTVFLSVLASEHSEDYISLLRWSSPSSRKPVTPLSSRHEIGDATSLTGDLDSKKIDQRTIMERGKMICPRHHYDLEIDFFFGF</sequence>
<evidence type="ECO:0000256" key="1">
    <source>
        <dbReference type="SAM" id="MobiDB-lite"/>
    </source>
</evidence>
<dbReference type="AlphaFoldDB" id="A0A4U5N0Y3"/>
<protein>
    <submittedName>
        <fullName evidence="2">Uncharacterized protein</fullName>
    </submittedName>
</protein>